<reference evidence="2" key="1">
    <citation type="journal article" date="2014" name="Int. J. Syst. Evol. Microbiol.">
        <title>Complete genome sequence of Corynebacterium casei LMG S-19264T (=DSM 44701T), isolated from a smear-ripened cheese.</title>
        <authorList>
            <consortium name="US DOE Joint Genome Institute (JGI-PGF)"/>
            <person name="Walter F."/>
            <person name="Albersmeier A."/>
            <person name="Kalinowski J."/>
            <person name="Ruckert C."/>
        </authorList>
    </citation>
    <scope>NUCLEOTIDE SEQUENCE</scope>
    <source>
        <strain evidence="2">CGMCC 1.12919</strain>
    </source>
</reference>
<dbReference type="Pfam" id="PF13403">
    <property type="entry name" value="Hint_2"/>
    <property type="match status" value="1"/>
</dbReference>
<dbReference type="AlphaFoldDB" id="A0A916XNH2"/>
<accession>A0A916XNH2</accession>
<dbReference type="InterPro" id="IPR028992">
    <property type="entry name" value="Hedgehog/Intein_dom"/>
</dbReference>
<dbReference type="SUPFAM" id="SSF51294">
    <property type="entry name" value="Hedgehog/intein (Hint) domain"/>
    <property type="match status" value="1"/>
</dbReference>
<evidence type="ECO:0000313" key="2">
    <source>
        <dbReference type="EMBL" id="GGC89792.1"/>
    </source>
</evidence>
<name>A0A916XNH2_9HYPH</name>
<dbReference type="InterPro" id="IPR036844">
    <property type="entry name" value="Hint_dom_sf"/>
</dbReference>
<gene>
    <name evidence="2" type="ORF">GCM10010994_54550</name>
</gene>
<dbReference type="Proteomes" id="UP000637002">
    <property type="component" value="Unassembled WGS sequence"/>
</dbReference>
<evidence type="ECO:0000259" key="1">
    <source>
        <dbReference type="Pfam" id="PF13403"/>
    </source>
</evidence>
<feature type="domain" description="Hedgehog/Intein (Hint)" evidence="1">
    <location>
        <begin position="2"/>
        <end position="120"/>
    </location>
</feature>
<sequence>MEELAIGDLVLTCDGLAVPVKWIGRQTLMPAFGLSEERRPVFISAGALGEGLPVRDLRVTSDHALLLDGVLVQAGALVNGTTIRRMTPAELGERLVVYHIELDRHDLVVADGVAAETFVDNVARRRFDNYAEFVALYGADDNATGEIDLPRVKSARQLPAAVRQRIEAAAERPTVAA</sequence>
<reference evidence="2" key="2">
    <citation type="submission" date="2020-09" db="EMBL/GenBank/DDBJ databases">
        <authorList>
            <person name="Sun Q."/>
            <person name="Zhou Y."/>
        </authorList>
    </citation>
    <scope>NUCLEOTIDE SEQUENCE</scope>
    <source>
        <strain evidence="2">CGMCC 1.12919</strain>
    </source>
</reference>
<protein>
    <recommendedName>
        <fullName evidence="1">Hedgehog/Intein (Hint) domain-containing protein</fullName>
    </recommendedName>
</protein>
<evidence type="ECO:0000313" key="3">
    <source>
        <dbReference type="Proteomes" id="UP000637002"/>
    </source>
</evidence>
<organism evidence="2 3">
    <name type="scientific">Chelatococcus reniformis</name>
    <dbReference type="NCBI Taxonomy" id="1494448"/>
    <lineage>
        <taxon>Bacteria</taxon>
        <taxon>Pseudomonadati</taxon>
        <taxon>Pseudomonadota</taxon>
        <taxon>Alphaproteobacteria</taxon>
        <taxon>Hyphomicrobiales</taxon>
        <taxon>Chelatococcaceae</taxon>
        <taxon>Chelatococcus</taxon>
    </lineage>
</organism>
<proteinExistence type="predicted"/>
<comment type="caution">
    <text evidence="2">The sequence shown here is derived from an EMBL/GenBank/DDBJ whole genome shotgun (WGS) entry which is preliminary data.</text>
</comment>
<keyword evidence="3" id="KW-1185">Reference proteome</keyword>
<dbReference type="EMBL" id="BMGG01000011">
    <property type="protein sequence ID" value="GGC89792.1"/>
    <property type="molecule type" value="Genomic_DNA"/>
</dbReference>